<evidence type="ECO:0000313" key="2">
    <source>
        <dbReference type="Proteomes" id="UP000002411"/>
    </source>
</evidence>
<dbReference type="EMBL" id="CP000673">
    <property type="protein sequence ID" value="EDK33365.1"/>
    <property type="molecule type" value="Genomic_DNA"/>
</dbReference>
<dbReference type="PANTHER" id="PTHR30032:SF8">
    <property type="entry name" value="GERMINATION-SPECIFIC N-ACETYLMURAMOYL-L-ALANINE AMIDASE"/>
    <property type="match status" value="1"/>
</dbReference>
<dbReference type="Gene3D" id="3.40.50.12090">
    <property type="match status" value="2"/>
</dbReference>
<dbReference type="Pfam" id="PF04122">
    <property type="entry name" value="CW_binding_2"/>
    <property type="match status" value="3"/>
</dbReference>
<dbReference type="AlphaFoldDB" id="A5N7T4"/>
<dbReference type="RefSeq" id="WP_012101710.1">
    <property type="nucleotide sequence ID" value="NC_009706.1"/>
</dbReference>
<dbReference type="eggNOG" id="COG2247">
    <property type="taxonomic scope" value="Bacteria"/>
</dbReference>
<dbReference type="PANTHER" id="PTHR30032">
    <property type="entry name" value="N-ACETYLMURAMOYL-L-ALANINE AMIDASE-RELATED"/>
    <property type="match status" value="1"/>
</dbReference>
<dbReference type="KEGG" id="ckl:CKL_1323"/>
<evidence type="ECO:0000313" key="1">
    <source>
        <dbReference type="EMBL" id="EDK33365.1"/>
    </source>
</evidence>
<name>A5N7T4_CLOK5</name>
<organism evidence="1 2">
    <name type="scientific">Clostridium kluyveri (strain ATCC 8527 / DSM 555 / NBRC 12016 / NCIMB 10680 / K1)</name>
    <dbReference type="NCBI Taxonomy" id="431943"/>
    <lineage>
        <taxon>Bacteria</taxon>
        <taxon>Bacillati</taxon>
        <taxon>Bacillota</taxon>
        <taxon>Clostridia</taxon>
        <taxon>Eubacteriales</taxon>
        <taxon>Clostridiaceae</taxon>
        <taxon>Clostridium</taxon>
    </lineage>
</organism>
<evidence type="ECO:0008006" key="3">
    <source>
        <dbReference type="Google" id="ProtNLM"/>
    </source>
</evidence>
<proteinExistence type="predicted"/>
<protein>
    <recommendedName>
        <fullName evidence="3">Cell wall-binding repeat 2 family protein</fullName>
    </recommendedName>
</protein>
<reference evidence="1 2" key="1">
    <citation type="journal article" date="2008" name="Proc. Natl. Acad. Sci. U.S.A.">
        <title>The genome of Clostridium kluyveri, a strict anaerobe with unique metabolic features.</title>
        <authorList>
            <person name="Seedorf H."/>
            <person name="Fricke W.F."/>
            <person name="Veith B."/>
            <person name="Brueggemann H."/>
            <person name="Liesegang H."/>
            <person name="Strittmatter A."/>
            <person name="Miethke M."/>
            <person name="Buckel W."/>
            <person name="Hinderberger J."/>
            <person name="Li F."/>
            <person name="Hagemeier C."/>
            <person name="Thauer R.K."/>
            <person name="Gottschalk G."/>
        </authorList>
    </citation>
    <scope>NUCLEOTIDE SEQUENCE [LARGE SCALE GENOMIC DNA]</scope>
    <source>
        <strain evidence="2">ATCC 8527 / DSM 555 / NCIMB 10680</strain>
    </source>
</reference>
<accession>A5N7T4</accession>
<dbReference type="InterPro" id="IPR051922">
    <property type="entry name" value="Bact_Sporulation_Assoc"/>
</dbReference>
<gene>
    <name evidence="1" type="ordered locus">CKL_1323</name>
</gene>
<dbReference type="HOGENOM" id="CLU_028455_4_0_9"/>
<dbReference type="STRING" id="431943.CKL_1323"/>
<dbReference type="InterPro" id="IPR007253">
    <property type="entry name" value="Cell_wall-bd_2"/>
</dbReference>
<sequence length="449" mass="49548">MAKKYNAPILLTYLDFYSEQEEQLDRLGVKKAFIIGGTGVVSKSIEDTLSKKGIEYERIYGNDRYETSIAVANKIGSENGIIVTTGSDYSDALSVSSIAGKLQMPIILSQKDGLEYAQNKFISENNIPKTYVLGSMDAISNITAYTFPNAKRIAMGNSRYDRNLDIINTFAGYIDFSTIILASGADFPDALSGTALAALNGNPIILTGEYSYSGYTEKANDNFIETLLGNEDTKNIYALGLEGSISEDDLNSIINSSKALNIVKSNITLSSSLRSGNMGMYSYDGSNYYRIALYAYNEPANAWLIGNYKYDFLVDTKTLGIYKIYNDSDDITPLDGNNIESVSDGEVPSDVPMFNGMLNIPVFNGILNIEQALDLIKSQIELEANESIHIPFEESRWITTYNGDKCYGIVKDYNETGDSDDRTELCEYLVNISTEQVTQCIQGQYTPIS</sequence>
<keyword evidence="2" id="KW-1185">Reference proteome</keyword>
<dbReference type="Proteomes" id="UP000002411">
    <property type="component" value="Chromosome"/>
</dbReference>